<accession>A0A2T0KEY3</accession>
<dbReference type="Proteomes" id="UP000239415">
    <property type="component" value="Unassembled WGS sequence"/>
</dbReference>
<evidence type="ECO:0000313" key="1">
    <source>
        <dbReference type="EMBL" id="PRX21946.1"/>
    </source>
</evidence>
<dbReference type="AlphaFoldDB" id="A0A2T0KEY3"/>
<comment type="caution">
    <text evidence="1">The sequence shown here is derived from an EMBL/GenBank/DDBJ whole genome shotgun (WGS) entry which is preliminary data.</text>
</comment>
<proteinExistence type="predicted"/>
<sequence length="68" mass="7555">MHVAGKHLKHRKGSIDEFILVGLLLAKRACVFKAADLLQENPAATKDFRIEHSRVHVEEHGSAILPFG</sequence>
<dbReference type="EMBL" id="PVMZ01000005">
    <property type="protein sequence ID" value="PRX21946.1"/>
    <property type="molecule type" value="Genomic_DNA"/>
</dbReference>
<reference evidence="1 2" key="1">
    <citation type="submission" date="2018-03" db="EMBL/GenBank/DDBJ databases">
        <title>Genomic Encyclopedia of Archaeal and Bacterial Type Strains, Phase II (KMG-II): from individual species to whole genera.</title>
        <authorList>
            <person name="Goeker M."/>
        </authorList>
    </citation>
    <scope>NUCLEOTIDE SEQUENCE [LARGE SCALE GENOMIC DNA]</scope>
    <source>
        <strain evidence="1 2">DSM 43146</strain>
    </source>
</reference>
<name>A0A2T0KEY3_9ACTN</name>
<keyword evidence="2" id="KW-1185">Reference proteome</keyword>
<organism evidence="1 2">
    <name type="scientific">Actinoplanes italicus</name>
    <dbReference type="NCBI Taxonomy" id="113567"/>
    <lineage>
        <taxon>Bacteria</taxon>
        <taxon>Bacillati</taxon>
        <taxon>Actinomycetota</taxon>
        <taxon>Actinomycetes</taxon>
        <taxon>Micromonosporales</taxon>
        <taxon>Micromonosporaceae</taxon>
        <taxon>Actinoplanes</taxon>
    </lineage>
</organism>
<evidence type="ECO:0000313" key="2">
    <source>
        <dbReference type="Proteomes" id="UP000239415"/>
    </source>
</evidence>
<protein>
    <submittedName>
        <fullName evidence="1">Uncharacterized protein</fullName>
    </submittedName>
</protein>
<gene>
    <name evidence="1" type="ORF">CLV67_105123</name>
</gene>